<protein>
    <submittedName>
        <fullName evidence="3">Uncharacterized protein</fullName>
    </submittedName>
</protein>
<evidence type="ECO:0000313" key="4">
    <source>
        <dbReference type="Proteomes" id="UP000651452"/>
    </source>
</evidence>
<dbReference type="GO" id="GO:0006654">
    <property type="term" value="P:phosphatidic acid biosynthetic process"/>
    <property type="evidence" value="ECO:0007669"/>
    <property type="project" value="TreeGrafter"/>
</dbReference>
<dbReference type="GO" id="GO:0019433">
    <property type="term" value="P:triglyceride catabolic process"/>
    <property type="evidence" value="ECO:0007669"/>
    <property type="project" value="TreeGrafter"/>
</dbReference>
<dbReference type="InterPro" id="IPR002347">
    <property type="entry name" value="SDR_fam"/>
</dbReference>
<dbReference type="GO" id="GO:0000140">
    <property type="term" value="F:acylglycerone-phosphate reductase (NADP+) activity"/>
    <property type="evidence" value="ECO:0007669"/>
    <property type="project" value="TreeGrafter"/>
</dbReference>
<dbReference type="GO" id="GO:0005783">
    <property type="term" value="C:endoplasmic reticulum"/>
    <property type="evidence" value="ECO:0007669"/>
    <property type="project" value="TreeGrafter"/>
</dbReference>
<gene>
    <name evidence="3" type="ORF">EKO04_003864</name>
</gene>
<evidence type="ECO:0000256" key="2">
    <source>
        <dbReference type="ARBA" id="ARBA00023002"/>
    </source>
</evidence>
<sequence length="307" mass="32959">MSSAKRTVLVTGCSDDSLGSALALALHNHSDVQVFAAARDVSKMTSLSSAGITTLALDVTSSESIRSVVEEVTQLTKGKLHMLINSVGGGHYQPFLHLDIDKAKQLFDVNVWGFVAATQAFLPLLLATAEPGKKGRKSVVVNNTSISSVLRTPYHSAYFASKAAMAMFNDIQRIELEPLGIKVVDLKTGSLESNFGENKSNPYDLPEDSPYQPIKDEVLKVVTGETTEAYAEDRKAWAKNVVKDLMKNPDSPPPQIWRGGAAGTIQTSSKMDSILPDYLTDGSFQGLGGLDKLGKMLEKKGKGVSGQ</sequence>
<dbReference type="InterPro" id="IPR036291">
    <property type="entry name" value="NAD(P)-bd_dom_sf"/>
</dbReference>
<dbReference type="SUPFAM" id="SSF51735">
    <property type="entry name" value="NAD(P)-binding Rossmann-fold domains"/>
    <property type="match status" value="1"/>
</dbReference>
<reference evidence="3" key="2">
    <citation type="submission" date="2020-09" db="EMBL/GenBank/DDBJ databases">
        <title>Reference genome assembly for Australian Ascochyta lentis isolate Al4.</title>
        <authorList>
            <person name="Lee R.C."/>
            <person name="Farfan-Caceres L.M."/>
            <person name="Debler J.W."/>
            <person name="Williams A.H."/>
            <person name="Henares B.M."/>
        </authorList>
    </citation>
    <scope>NUCLEOTIDE SEQUENCE</scope>
    <source>
        <strain evidence="3">Al4</strain>
    </source>
</reference>
<name>A0A8H7J5F0_9PLEO</name>
<organism evidence="3 4">
    <name type="scientific">Ascochyta lentis</name>
    <dbReference type="NCBI Taxonomy" id="205686"/>
    <lineage>
        <taxon>Eukaryota</taxon>
        <taxon>Fungi</taxon>
        <taxon>Dikarya</taxon>
        <taxon>Ascomycota</taxon>
        <taxon>Pezizomycotina</taxon>
        <taxon>Dothideomycetes</taxon>
        <taxon>Pleosporomycetidae</taxon>
        <taxon>Pleosporales</taxon>
        <taxon>Pleosporineae</taxon>
        <taxon>Didymellaceae</taxon>
        <taxon>Ascochyta</taxon>
    </lineage>
</organism>
<accession>A0A8H7J5F0</accession>
<evidence type="ECO:0000256" key="1">
    <source>
        <dbReference type="ARBA" id="ARBA00006484"/>
    </source>
</evidence>
<dbReference type="GO" id="GO:0005811">
    <property type="term" value="C:lipid droplet"/>
    <property type="evidence" value="ECO:0007669"/>
    <property type="project" value="TreeGrafter"/>
</dbReference>
<dbReference type="OrthoDB" id="2102561at2759"/>
<evidence type="ECO:0000313" key="3">
    <source>
        <dbReference type="EMBL" id="KAF9698194.1"/>
    </source>
</evidence>
<dbReference type="PANTHER" id="PTHR44169:SF6">
    <property type="entry name" value="NADPH-DEPENDENT 1-ACYLDIHYDROXYACETONE PHOSPHATE REDUCTASE"/>
    <property type="match status" value="1"/>
</dbReference>
<reference evidence="3" key="1">
    <citation type="submission" date="2018-12" db="EMBL/GenBank/DDBJ databases">
        <authorList>
            <person name="Syme R.A."/>
            <person name="Farfan-Caceres L."/>
            <person name="Lichtenzveig J."/>
        </authorList>
    </citation>
    <scope>NUCLEOTIDE SEQUENCE</scope>
    <source>
        <strain evidence="3">Al4</strain>
    </source>
</reference>
<comment type="caution">
    <text evidence="3">The sequence shown here is derived from an EMBL/GenBank/DDBJ whole genome shotgun (WGS) entry which is preliminary data.</text>
</comment>
<dbReference type="EMBL" id="RZGK01000006">
    <property type="protein sequence ID" value="KAF9698194.1"/>
    <property type="molecule type" value="Genomic_DNA"/>
</dbReference>
<keyword evidence="4" id="KW-1185">Reference proteome</keyword>
<dbReference type="PANTHER" id="PTHR44169">
    <property type="entry name" value="NADPH-DEPENDENT 1-ACYLDIHYDROXYACETONE PHOSPHATE REDUCTASE"/>
    <property type="match status" value="1"/>
</dbReference>
<proteinExistence type="inferred from homology"/>
<dbReference type="AlphaFoldDB" id="A0A8H7J5F0"/>
<keyword evidence="2" id="KW-0560">Oxidoreductase</keyword>
<dbReference type="Proteomes" id="UP000651452">
    <property type="component" value="Unassembled WGS sequence"/>
</dbReference>
<dbReference type="Pfam" id="PF00106">
    <property type="entry name" value="adh_short"/>
    <property type="match status" value="1"/>
</dbReference>
<dbReference type="Gene3D" id="3.40.50.720">
    <property type="entry name" value="NAD(P)-binding Rossmann-like Domain"/>
    <property type="match status" value="1"/>
</dbReference>
<comment type="similarity">
    <text evidence="1">Belongs to the short-chain dehydrogenases/reductases (SDR) family.</text>
</comment>
<dbReference type="GO" id="GO:0004806">
    <property type="term" value="F:triacylglycerol lipase activity"/>
    <property type="evidence" value="ECO:0007669"/>
    <property type="project" value="TreeGrafter"/>
</dbReference>